<feature type="modified residue" description="4-aspartylphosphate" evidence="12">
    <location>
        <position position="1157"/>
    </location>
</feature>
<evidence type="ECO:0000256" key="12">
    <source>
        <dbReference type="PROSITE-ProRule" id="PRU00169"/>
    </source>
</evidence>
<dbReference type="Gene3D" id="2.130.10.10">
    <property type="entry name" value="YVTN repeat-like/Quinoprotein amine dehydrogenase"/>
    <property type="match status" value="3"/>
</dbReference>
<dbReference type="PROSITE" id="PS01124">
    <property type="entry name" value="HTH_ARAC_FAMILY_2"/>
    <property type="match status" value="1"/>
</dbReference>
<evidence type="ECO:0000256" key="2">
    <source>
        <dbReference type="ARBA" id="ARBA00012438"/>
    </source>
</evidence>
<dbReference type="PRINTS" id="PR00344">
    <property type="entry name" value="BCTRLSENSOR"/>
</dbReference>
<dbReference type="Proteomes" id="UP000181790">
    <property type="component" value="Unassembled WGS sequence"/>
</dbReference>
<keyword evidence="4" id="KW-0808">Transferase</keyword>
<dbReference type="Gene3D" id="1.10.10.60">
    <property type="entry name" value="Homeodomain-like"/>
    <property type="match status" value="2"/>
</dbReference>
<dbReference type="InterPro" id="IPR011123">
    <property type="entry name" value="Y_Y_Y"/>
</dbReference>
<evidence type="ECO:0000256" key="3">
    <source>
        <dbReference type="ARBA" id="ARBA00022553"/>
    </source>
</evidence>
<dbReference type="InterPro" id="IPR009057">
    <property type="entry name" value="Homeodomain-like_sf"/>
</dbReference>
<evidence type="ECO:0000259" key="14">
    <source>
        <dbReference type="PROSITE" id="PS50109"/>
    </source>
</evidence>
<keyword evidence="17" id="KW-1185">Reference proteome</keyword>
<dbReference type="PROSITE" id="PS00041">
    <property type="entry name" value="HTH_ARAC_FAMILY_1"/>
    <property type="match status" value="1"/>
</dbReference>
<sequence length="1366" mass="153823">MRFVYLFLLIPYMLRAQQMPLMKGWQELTISDGLSQGMVFDIKQDRKGFIWVATKDGLNRYDGYNFQVFTHDPYNEFSLSDDACSALLVDRKGRLWIGTQANGLNLYDDRNGRFYHILIRNKGKATAGNYDIRLLSEDPEGNIWVGTSVGRPFKIVLPETLRQGFPEKADFTDQVRCIAVELANEEPNNVNYSFAFGADGQAITGMQDNVYTFNWKHPAGLKNLNLLEGTKPVVIDLYKDYRKDYLFVSTGNQLISWHNGVKKVIRFPGQGDALDVKIDVFDQTRLAITKGGNLWLFSAGDLFIRDSLTKQDVYASLPPQVFQITKALKDQAGNIWIGTAGYGLRKFNPAVKQFQNVLSGKSLGNLYVDGQGRTYARVLYAYGQIAVQQDKLTPFLDPRLPSADQRQRNMIQSRDGSFWVSNVNFETHENRLFWFSPQWKLLKKYPLPQGVYFGFTGNQTYEDRSGNLWIGATNGNLLCFNRQTEQFTIHHYQHLLQQSGGDVETFAFVSEADSVFWIGTQKGLVKVQHPLHRPVFSMYRNSVTDRQSLSNDFILSLAADPYQPGRFLWIGTKGGGLDRLNRQTGRFEHVNVARGLPNKVVYGILTDEFRNLWLSTNKGISRFNPRTFEFRNYTKADGLQDDEFNTLSYAKNRAGDLLFGGVNGLTIFRPGMLTGQRRQLPKLNIIGLKVNNNPVEPGDDSGILAGTIDHTTELHLAHDQNLLTFEFAVMDYTNVGKNRFRYRLEGIDRDWVEAGTNRFANYAQLPDGHYTLQVTGSADGDVWSEPVTLQVRVHPPFYRTWWAYLFYMVVITVVGLQAYRIQTQRLLLQQQVAFEQQEAGRLAGLDALKTRFFTNISHEFRTPLTLILGPLSNRRHKQPGEAELSMMEHNGRRLLALINQVLDLSKLEAGNMQVETVAVDVASFIRTLTSSYVSLAAGKSIQFEFDRNPAPCWVYADRDKLEKILTNLLSNAFKFTPPGGTVQMEVAWRPENSRLELTVSDTGIGIPAAQLPKIFDRFYQAGNGERRAHGGTGIGLALVQELVTVLKGTVSVTSTEGQGTTFRVMLPLPPAPGSNERPVVSVWPDEALTELACAPSDTTAQAGAASEKILLIIDDNADIRTFLRSVFAGDYVIMEAEDGLQGLQKATEVTPDLVICDLMMPHLDGFGFCRILKTQVATSHIPVVMLTAKATVEDRIEGFGLGADDYLTKPFDATEIRVRVKNLIRQRERLAQYYQSHPGPLPVTVAEPVSEQLILTENNFLEQVQTLVDSNMADSTFDVEQLSRQLNLSPRQLVRKLKTLTGQTTVEFIRNRRLERSAVLIRQGTLSVSEVAFAVGFESLSYFTRSFQEKYGVLPSAYTGDREDIA</sequence>
<dbReference type="InterPro" id="IPR013783">
    <property type="entry name" value="Ig-like_fold"/>
</dbReference>
<dbReference type="InterPro" id="IPR011006">
    <property type="entry name" value="CheY-like_superfamily"/>
</dbReference>
<dbReference type="InterPro" id="IPR005467">
    <property type="entry name" value="His_kinase_dom"/>
</dbReference>
<comment type="catalytic activity">
    <reaction evidence="1">
        <text>ATP + protein L-histidine = ADP + protein N-phospho-L-histidine.</text>
        <dbReference type="EC" id="2.7.13.3"/>
    </reaction>
</comment>
<keyword evidence="9" id="KW-0805">Transcription regulation</keyword>
<reference evidence="16 17" key="1">
    <citation type="submission" date="2016-10" db="EMBL/GenBank/DDBJ databases">
        <title>Arsenicibacter rosenii gen. nov., sp. nov., an efficient arsenic-methylating bacterium isolated from an arsenic-contaminated paddy soil.</title>
        <authorList>
            <person name="Huang K."/>
        </authorList>
    </citation>
    <scope>NUCLEOTIDE SEQUENCE [LARGE SCALE GENOMIC DNA]</scope>
    <source>
        <strain evidence="16 17">SM-1</strain>
    </source>
</reference>
<evidence type="ECO:0000313" key="17">
    <source>
        <dbReference type="Proteomes" id="UP000181790"/>
    </source>
</evidence>
<dbReference type="CDD" id="cd00082">
    <property type="entry name" value="HisKA"/>
    <property type="match status" value="1"/>
</dbReference>
<evidence type="ECO:0000256" key="11">
    <source>
        <dbReference type="ARBA" id="ARBA00023163"/>
    </source>
</evidence>
<dbReference type="GO" id="GO:0043565">
    <property type="term" value="F:sequence-specific DNA binding"/>
    <property type="evidence" value="ECO:0007669"/>
    <property type="project" value="InterPro"/>
</dbReference>
<dbReference type="InterPro" id="IPR004358">
    <property type="entry name" value="Sig_transdc_His_kin-like_C"/>
</dbReference>
<evidence type="ECO:0000256" key="4">
    <source>
        <dbReference type="ARBA" id="ARBA00022679"/>
    </source>
</evidence>
<dbReference type="SUPFAM" id="SSF55874">
    <property type="entry name" value="ATPase domain of HSP90 chaperone/DNA topoisomerase II/histidine kinase"/>
    <property type="match status" value="1"/>
</dbReference>
<keyword evidence="8" id="KW-0902">Two-component regulatory system</keyword>
<accession>A0A1S2VE31</accession>
<dbReference type="GO" id="GO:0000155">
    <property type="term" value="F:phosphorelay sensor kinase activity"/>
    <property type="evidence" value="ECO:0007669"/>
    <property type="project" value="InterPro"/>
</dbReference>
<dbReference type="InterPro" id="IPR018060">
    <property type="entry name" value="HTH_AraC"/>
</dbReference>
<evidence type="ECO:0000256" key="10">
    <source>
        <dbReference type="ARBA" id="ARBA00023125"/>
    </source>
</evidence>
<feature type="domain" description="HTH araC/xylS-type" evidence="13">
    <location>
        <begin position="1262"/>
        <end position="1361"/>
    </location>
</feature>
<dbReference type="CDD" id="cd16922">
    <property type="entry name" value="HATPase_EvgS-ArcB-TorS-like"/>
    <property type="match status" value="1"/>
</dbReference>
<evidence type="ECO:0000256" key="5">
    <source>
        <dbReference type="ARBA" id="ARBA00022741"/>
    </source>
</evidence>
<dbReference type="SMART" id="SM00387">
    <property type="entry name" value="HATPase_c"/>
    <property type="match status" value="1"/>
</dbReference>
<evidence type="ECO:0000259" key="13">
    <source>
        <dbReference type="PROSITE" id="PS01124"/>
    </source>
</evidence>
<dbReference type="OrthoDB" id="9797097at2"/>
<dbReference type="FunFam" id="2.60.40.10:FF:000791">
    <property type="entry name" value="Two-component system sensor histidine kinase/response regulator"/>
    <property type="match status" value="1"/>
</dbReference>
<keyword evidence="7" id="KW-0067">ATP-binding</keyword>
<dbReference type="InterPro" id="IPR003661">
    <property type="entry name" value="HisK_dim/P_dom"/>
</dbReference>
<dbReference type="InterPro" id="IPR011110">
    <property type="entry name" value="Reg_prop"/>
</dbReference>
<keyword evidence="6 16" id="KW-0418">Kinase</keyword>
<evidence type="ECO:0000256" key="8">
    <source>
        <dbReference type="ARBA" id="ARBA00023012"/>
    </source>
</evidence>
<feature type="domain" description="Response regulatory" evidence="15">
    <location>
        <begin position="1109"/>
        <end position="1224"/>
    </location>
</feature>
<dbReference type="SUPFAM" id="SSF63829">
    <property type="entry name" value="Calcium-dependent phosphotriesterase"/>
    <property type="match status" value="2"/>
</dbReference>
<dbReference type="InterPro" id="IPR036097">
    <property type="entry name" value="HisK_dim/P_sf"/>
</dbReference>
<feature type="domain" description="Histidine kinase" evidence="14">
    <location>
        <begin position="855"/>
        <end position="1070"/>
    </location>
</feature>
<dbReference type="FunFam" id="3.30.565.10:FF:000037">
    <property type="entry name" value="Hybrid sensor histidine kinase/response regulator"/>
    <property type="match status" value="1"/>
</dbReference>
<evidence type="ECO:0000259" key="15">
    <source>
        <dbReference type="PROSITE" id="PS50110"/>
    </source>
</evidence>
<dbReference type="Pfam" id="PF02518">
    <property type="entry name" value="HATPase_c"/>
    <property type="match status" value="1"/>
</dbReference>
<dbReference type="SUPFAM" id="SSF46689">
    <property type="entry name" value="Homeodomain-like"/>
    <property type="match status" value="1"/>
</dbReference>
<dbReference type="Gene3D" id="2.60.40.10">
    <property type="entry name" value="Immunoglobulins"/>
    <property type="match status" value="1"/>
</dbReference>
<dbReference type="Gene3D" id="3.30.565.10">
    <property type="entry name" value="Histidine kinase-like ATPase, C-terminal domain"/>
    <property type="match status" value="1"/>
</dbReference>
<dbReference type="InterPro" id="IPR018062">
    <property type="entry name" value="HTH_AraC-typ_CS"/>
</dbReference>
<dbReference type="PROSITE" id="PS50109">
    <property type="entry name" value="HIS_KIN"/>
    <property type="match status" value="1"/>
</dbReference>
<evidence type="ECO:0000256" key="1">
    <source>
        <dbReference type="ARBA" id="ARBA00000085"/>
    </source>
</evidence>
<dbReference type="Gene3D" id="1.10.287.130">
    <property type="match status" value="1"/>
</dbReference>
<gene>
    <name evidence="16" type="ORF">BLX24_23775</name>
</gene>
<dbReference type="PROSITE" id="PS50110">
    <property type="entry name" value="RESPONSE_REGULATORY"/>
    <property type="match status" value="1"/>
</dbReference>
<organism evidence="16 17">
    <name type="scientific">Arsenicibacter rosenii</name>
    <dbReference type="NCBI Taxonomy" id="1750698"/>
    <lineage>
        <taxon>Bacteria</taxon>
        <taxon>Pseudomonadati</taxon>
        <taxon>Bacteroidota</taxon>
        <taxon>Cytophagia</taxon>
        <taxon>Cytophagales</taxon>
        <taxon>Spirosomataceae</taxon>
        <taxon>Arsenicibacter</taxon>
    </lineage>
</organism>
<dbReference type="EC" id="2.7.13.3" evidence="2"/>
<dbReference type="InterPro" id="IPR003594">
    <property type="entry name" value="HATPase_dom"/>
</dbReference>
<dbReference type="Pfam" id="PF00512">
    <property type="entry name" value="HisKA"/>
    <property type="match status" value="1"/>
</dbReference>
<keyword evidence="3 12" id="KW-0597">Phosphoprotein</keyword>
<keyword evidence="11" id="KW-0804">Transcription</keyword>
<dbReference type="SUPFAM" id="SSF52172">
    <property type="entry name" value="CheY-like"/>
    <property type="match status" value="1"/>
</dbReference>
<evidence type="ECO:0000313" key="16">
    <source>
        <dbReference type="EMBL" id="OIN56680.1"/>
    </source>
</evidence>
<evidence type="ECO:0000256" key="9">
    <source>
        <dbReference type="ARBA" id="ARBA00023015"/>
    </source>
</evidence>
<dbReference type="Pfam" id="PF07495">
    <property type="entry name" value="Y_Y_Y"/>
    <property type="match status" value="1"/>
</dbReference>
<dbReference type="GO" id="GO:0005524">
    <property type="term" value="F:ATP binding"/>
    <property type="evidence" value="ECO:0007669"/>
    <property type="project" value="UniProtKB-KW"/>
</dbReference>
<dbReference type="SUPFAM" id="SSF47384">
    <property type="entry name" value="Homodimeric domain of signal transducing histidine kinase"/>
    <property type="match status" value="1"/>
</dbReference>
<protein>
    <recommendedName>
        <fullName evidence="2">histidine kinase</fullName>
        <ecNumber evidence="2">2.7.13.3</ecNumber>
    </recommendedName>
</protein>
<dbReference type="CDD" id="cd17574">
    <property type="entry name" value="REC_OmpR"/>
    <property type="match status" value="1"/>
</dbReference>
<dbReference type="SMART" id="SM00388">
    <property type="entry name" value="HisKA"/>
    <property type="match status" value="1"/>
</dbReference>
<dbReference type="SMART" id="SM00448">
    <property type="entry name" value="REC"/>
    <property type="match status" value="1"/>
</dbReference>
<dbReference type="PANTHER" id="PTHR43547:SF2">
    <property type="entry name" value="HYBRID SIGNAL TRANSDUCTION HISTIDINE KINASE C"/>
    <property type="match status" value="1"/>
</dbReference>
<dbReference type="InterPro" id="IPR036890">
    <property type="entry name" value="HATPase_C_sf"/>
</dbReference>
<name>A0A1S2VE31_9BACT</name>
<dbReference type="Gene3D" id="3.40.50.2300">
    <property type="match status" value="1"/>
</dbReference>
<dbReference type="Pfam" id="PF12833">
    <property type="entry name" value="HTH_18"/>
    <property type="match status" value="1"/>
</dbReference>
<dbReference type="InterPro" id="IPR015943">
    <property type="entry name" value="WD40/YVTN_repeat-like_dom_sf"/>
</dbReference>
<dbReference type="GO" id="GO:0003700">
    <property type="term" value="F:DNA-binding transcription factor activity"/>
    <property type="evidence" value="ECO:0007669"/>
    <property type="project" value="InterPro"/>
</dbReference>
<dbReference type="SMART" id="SM00342">
    <property type="entry name" value="HTH_ARAC"/>
    <property type="match status" value="1"/>
</dbReference>
<proteinExistence type="predicted"/>
<dbReference type="PANTHER" id="PTHR43547">
    <property type="entry name" value="TWO-COMPONENT HISTIDINE KINASE"/>
    <property type="match status" value="1"/>
</dbReference>
<keyword evidence="10" id="KW-0238">DNA-binding</keyword>
<dbReference type="EMBL" id="MORL01000020">
    <property type="protein sequence ID" value="OIN56680.1"/>
    <property type="molecule type" value="Genomic_DNA"/>
</dbReference>
<dbReference type="Pfam" id="PF07494">
    <property type="entry name" value="Reg_prop"/>
    <property type="match status" value="1"/>
</dbReference>
<comment type="caution">
    <text evidence="16">The sequence shown here is derived from an EMBL/GenBank/DDBJ whole genome shotgun (WGS) entry which is preliminary data.</text>
</comment>
<dbReference type="Pfam" id="PF00072">
    <property type="entry name" value="Response_reg"/>
    <property type="match status" value="1"/>
</dbReference>
<dbReference type="InterPro" id="IPR001789">
    <property type="entry name" value="Sig_transdc_resp-reg_receiver"/>
</dbReference>
<keyword evidence="5" id="KW-0547">Nucleotide-binding</keyword>
<evidence type="ECO:0000256" key="7">
    <source>
        <dbReference type="ARBA" id="ARBA00022840"/>
    </source>
</evidence>
<evidence type="ECO:0000256" key="6">
    <source>
        <dbReference type="ARBA" id="ARBA00022777"/>
    </source>
</evidence>